<evidence type="ECO:0000313" key="3">
    <source>
        <dbReference type="Proteomes" id="UP000826234"/>
    </source>
</evidence>
<feature type="compositionally biased region" description="Polar residues" evidence="1">
    <location>
        <begin position="344"/>
        <end position="361"/>
    </location>
</feature>
<comment type="caution">
    <text evidence="2">The sequence shown here is derived from an EMBL/GenBank/DDBJ whole genome shotgun (WGS) entry which is preliminary data.</text>
</comment>
<dbReference type="PANTHER" id="PTHR47391">
    <property type="entry name" value="BIORIENTATION OF CHROMOSOMES IN CELL DIVISION 1 LIKE 1"/>
    <property type="match status" value="1"/>
</dbReference>
<feature type="region of interest" description="Disordered" evidence="1">
    <location>
        <begin position="217"/>
        <end position="392"/>
    </location>
</feature>
<accession>A0ABQ7SG20</accession>
<dbReference type="Proteomes" id="UP000826234">
    <property type="component" value="Unassembled WGS sequence"/>
</dbReference>
<protein>
    <submittedName>
        <fullName evidence="2">Uncharacterized protein</fullName>
    </submittedName>
</protein>
<feature type="compositionally biased region" description="Basic and acidic residues" evidence="1">
    <location>
        <begin position="86"/>
        <end position="106"/>
    </location>
</feature>
<feature type="compositionally biased region" description="Basic and acidic residues" evidence="1">
    <location>
        <begin position="380"/>
        <end position="392"/>
    </location>
</feature>
<dbReference type="EMBL" id="JAIPUX010005290">
    <property type="protein sequence ID" value="KAH0616301.1"/>
    <property type="molecule type" value="Genomic_DNA"/>
</dbReference>
<evidence type="ECO:0000313" key="2">
    <source>
        <dbReference type="EMBL" id="KAH0616301.1"/>
    </source>
</evidence>
<feature type="compositionally biased region" description="Polar residues" evidence="1">
    <location>
        <begin position="313"/>
        <end position="326"/>
    </location>
</feature>
<feature type="compositionally biased region" description="Basic and acidic residues" evidence="1">
    <location>
        <begin position="217"/>
        <end position="228"/>
    </location>
</feature>
<evidence type="ECO:0000256" key="1">
    <source>
        <dbReference type="SAM" id="MobiDB-lite"/>
    </source>
</evidence>
<feature type="compositionally biased region" description="Low complexity" evidence="1">
    <location>
        <begin position="144"/>
        <end position="159"/>
    </location>
</feature>
<sequence length="392" mass="43878">MKPPKLEPQAEISDQKEECFMPETAKHPAVEDSESDHDPTCQVLEGKNEPKYFEAKPKINTEATTKDSEEKPEAGTHSQKPSLDSVNEKDEKVAKVDIFDKSDLESKLNPAEVNQQVPVKRKRGRPRKYPIEIKIVQDQESEAGTSTGNTMKTSSTSSKQKINPEDREKSHDAFTISQLFLMAIYLAREDKVLADQVEIKQTQMNIQPCSFKLTVQKEAEEEKTEVVLRRRGRKPKRPLIPSEETGMDTPEPEKKRQKLAPAVEEETKDQDGGKDNGSNGRDDDDSGGDADGMHSGAITRLASRLEAQRKQPSKPTTRAASKNQSPDLGPPRKRQRIAGKKQSPAHTKSNKSPISTHSKLQSPKCKREVSSLVSYKKGHQRADEPEVKKSKR</sequence>
<keyword evidence="3" id="KW-1185">Reference proteome</keyword>
<dbReference type="InterPro" id="IPR043244">
    <property type="entry name" value="BOD1L1"/>
</dbReference>
<feature type="compositionally biased region" description="Basic residues" evidence="1">
    <location>
        <begin position="119"/>
        <end position="128"/>
    </location>
</feature>
<proteinExistence type="predicted"/>
<reference evidence="2 3" key="1">
    <citation type="journal article" date="2022" name="Gigascience">
        <title>A chromosome-level genome assembly and annotation of the desert horned lizard, Phrynosoma platyrhinos, provides insight into chromosomal rearrangements among reptiles.</title>
        <authorList>
            <person name="Koochekian N."/>
            <person name="Ascanio A."/>
            <person name="Farleigh K."/>
            <person name="Card D.C."/>
            <person name="Schield D.R."/>
            <person name="Castoe T.A."/>
            <person name="Jezkova T."/>
        </authorList>
    </citation>
    <scope>NUCLEOTIDE SEQUENCE [LARGE SCALE GENOMIC DNA]</scope>
    <source>
        <strain evidence="2">NK-2021</strain>
    </source>
</reference>
<name>A0ABQ7SG20_PHRPL</name>
<feature type="compositionally biased region" description="Basic and acidic residues" evidence="1">
    <location>
        <begin position="46"/>
        <end position="74"/>
    </location>
</feature>
<feature type="compositionally biased region" description="Basic and acidic residues" evidence="1">
    <location>
        <begin position="162"/>
        <end position="171"/>
    </location>
</feature>
<dbReference type="PANTHER" id="PTHR47391:SF1">
    <property type="entry name" value="BIORIENTATION OF CHROMOSOMES IN CELL DIVISION 1 LIKE 1"/>
    <property type="match status" value="1"/>
</dbReference>
<feature type="compositionally biased region" description="Polar residues" evidence="1">
    <location>
        <begin position="76"/>
        <end position="85"/>
    </location>
</feature>
<feature type="region of interest" description="Disordered" evidence="1">
    <location>
        <begin position="1"/>
        <end position="171"/>
    </location>
</feature>
<organism evidence="2 3">
    <name type="scientific">Phrynosoma platyrhinos</name>
    <name type="common">Desert horned lizard</name>
    <dbReference type="NCBI Taxonomy" id="52577"/>
    <lineage>
        <taxon>Eukaryota</taxon>
        <taxon>Metazoa</taxon>
        <taxon>Chordata</taxon>
        <taxon>Craniata</taxon>
        <taxon>Vertebrata</taxon>
        <taxon>Euteleostomi</taxon>
        <taxon>Lepidosauria</taxon>
        <taxon>Squamata</taxon>
        <taxon>Bifurcata</taxon>
        <taxon>Unidentata</taxon>
        <taxon>Episquamata</taxon>
        <taxon>Toxicofera</taxon>
        <taxon>Iguania</taxon>
        <taxon>Phrynosomatidae</taxon>
        <taxon>Phrynosomatinae</taxon>
        <taxon>Phrynosoma</taxon>
    </lineage>
</organism>
<gene>
    <name evidence="2" type="ORF">JD844_027320</name>
</gene>
<feature type="compositionally biased region" description="Basic and acidic residues" evidence="1">
    <location>
        <begin position="13"/>
        <end position="30"/>
    </location>
</feature>